<dbReference type="Pfam" id="PF14798">
    <property type="entry name" value="Ca_hom_mod"/>
    <property type="match status" value="1"/>
</dbReference>
<protein>
    <submittedName>
        <fullName evidence="11">Uncharacterized protein</fullName>
    </submittedName>
</protein>
<evidence type="ECO:0000256" key="6">
    <source>
        <dbReference type="ARBA" id="ARBA00023065"/>
    </source>
</evidence>
<keyword evidence="5 10" id="KW-1133">Transmembrane helix</keyword>
<proteinExistence type="inferred from homology"/>
<evidence type="ECO:0000256" key="4">
    <source>
        <dbReference type="ARBA" id="ARBA00022692"/>
    </source>
</evidence>
<accession>A0ABP0GWY7</accession>
<comment type="caution">
    <text evidence="11">The sequence shown here is derived from an EMBL/GenBank/DDBJ whole genome shotgun (WGS) entry which is preliminary data.</text>
</comment>
<keyword evidence="12" id="KW-1185">Reference proteome</keyword>
<dbReference type="PANTHER" id="PTHR32261">
    <property type="entry name" value="CALCIUM HOMEOSTASIS MODULATOR PROTEIN"/>
    <property type="match status" value="1"/>
</dbReference>
<feature type="transmembrane region" description="Helical" evidence="10">
    <location>
        <begin position="66"/>
        <end position="92"/>
    </location>
</feature>
<keyword evidence="4 10" id="KW-0812">Transmembrane</keyword>
<dbReference type="EMBL" id="CAWYQH010000152">
    <property type="protein sequence ID" value="CAK8695818.1"/>
    <property type="molecule type" value="Genomic_DNA"/>
</dbReference>
<evidence type="ECO:0000256" key="2">
    <source>
        <dbReference type="ARBA" id="ARBA00008497"/>
    </source>
</evidence>
<dbReference type="PANTHER" id="PTHR32261:SF1">
    <property type="entry name" value="CALCIUM HOMEOSTASIS MODULATOR PROTEIN"/>
    <property type="match status" value="1"/>
</dbReference>
<feature type="transmembrane region" description="Helical" evidence="10">
    <location>
        <begin position="203"/>
        <end position="220"/>
    </location>
</feature>
<dbReference type="Proteomes" id="UP001642483">
    <property type="component" value="Unassembled WGS sequence"/>
</dbReference>
<gene>
    <name evidence="11" type="ORF">CVLEPA_LOCUS29038</name>
</gene>
<evidence type="ECO:0000256" key="1">
    <source>
        <dbReference type="ARBA" id="ARBA00004141"/>
    </source>
</evidence>
<evidence type="ECO:0000313" key="12">
    <source>
        <dbReference type="Proteomes" id="UP001642483"/>
    </source>
</evidence>
<evidence type="ECO:0000256" key="5">
    <source>
        <dbReference type="ARBA" id="ARBA00022989"/>
    </source>
</evidence>
<dbReference type="InterPro" id="IPR029569">
    <property type="entry name" value="CALHM"/>
</dbReference>
<feature type="compositionally biased region" description="Polar residues" evidence="9">
    <location>
        <begin position="313"/>
        <end position="327"/>
    </location>
</feature>
<keyword evidence="8" id="KW-0407">Ion channel</keyword>
<reference evidence="11 12" key="1">
    <citation type="submission" date="2024-02" db="EMBL/GenBank/DDBJ databases">
        <authorList>
            <person name="Daric V."/>
            <person name="Darras S."/>
        </authorList>
    </citation>
    <scope>NUCLEOTIDE SEQUENCE [LARGE SCALE GENOMIC DNA]</scope>
</reference>
<feature type="compositionally biased region" description="Low complexity" evidence="9">
    <location>
        <begin position="357"/>
        <end position="368"/>
    </location>
</feature>
<organism evidence="11 12">
    <name type="scientific">Clavelina lepadiformis</name>
    <name type="common">Light-bulb sea squirt</name>
    <name type="synonym">Ascidia lepadiformis</name>
    <dbReference type="NCBI Taxonomy" id="159417"/>
    <lineage>
        <taxon>Eukaryota</taxon>
        <taxon>Metazoa</taxon>
        <taxon>Chordata</taxon>
        <taxon>Tunicata</taxon>
        <taxon>Ascidiacea</taxon>
        <taxon>Aplousobranchia</taxon>
        <taxon>Clavelinidae</taxon>
        <taxon>Clavelina</taxon>
    </lineage>
</organism>
<feature type="region of interest" description="Disordered" evidence="9">
    <location>
        <begin position="308"/>
        <end position="368"/>
    </location>
</feature>
<keyword evidence="6" id="KW-0406">Ion transport</keyword>
<evidence type="ECO:0000256" key="8">
    <source>
        <dbReference type="ARBA" id="ARBA00023303"/>
    </source>
</evidence>
<keyword evidence="3" id="KW-0813">Transport</keyword>
<evidence type="ECO:0000256" key="9">
    <source>
        <dbReference type="SAM" id="MobiDB-lite"/>
    </source>
</evidence>
<evidence type="ECO:0000313" key="11">
    <source>
        <dbReference type="EMBL" id="CAK8695818.1"/>
    </source>
</evidence>
<evidence type="ECO:0000256" key="3">
    <source>
        <dbReference type="ARBA" id="ARBA00022448"/>
    </source>
</evidence>
<evidence type="ECO:0000256" key="10">
    <source>
        <dbReference type="SAM" id="Phobius"/>
    </source>
</evidence>
<comment type="subcellular location">
    <subcellularLocation>
        <location evidence="1">Membrane</location>
        <topology evidence="1">Multi-pass membrane protein</topology>
    </subcellularLocation>
</comment>
<keyword evidence="7 10" id="KW-0472">Membrane</keyword>
<sequence length="368" mass="40900">MSVSTIFGQLLSKISISISSQKRAIVNVIIMGLTAAAERIISVTAFRCPCITQTELDSGETNYWYGVAYFAAPAVVLFLLAVLVGVNIWIGFNGCCRRAFPKRQCEEQCVSCEYHDCSNFCKQLCCCSCNDKSKSAWCFFFKNIAHALIAPSAWLSLALLDGNSLACAIIPLPYFLIGNETCDEVTTLKNSDDYNDKRGQLQAIGWGLIAGLFLLTAVTYTCSHCCSSKTYFQHKFQSMYRRKEQQALEEEIYGNENTDEKIKNAARVIVESQPTPVQWDKVVDLFILNEDVQMNNLEKLRRAINPVGIGSADGNTGPSTSQQTGQKDVQRNDDDEDEAETSLIYKGDVKLEKTRSKQSPDPQKSPSC</sequence>
<name>A0ABP0GWY7_CLALP</name>
<comment type="similarity">
    <text evidence="2">Belongs to the CALHM family.</text>
</comment>
<evidence type="ECO:0000256" key="7">
    <source>
        <dbReference type="ARBA" id="ARBA00023136"/>
    </source>
</evidence>